<protein>
    <recommendedName>
        <fullName evidence="1">FERM domain-containing protein</fullName>
    </recommendedName>
</protein>
<dbReference type="InterPro" id="IPR019748">
    <property type="entry name" value="FERM_central"/>
</dbReference>
<evidence type="ECO:0000313" key="2">
    <source>
        <dbReference type="EMBL" id="KAL0162777.1"/>
    </source>
</evidence>
<proteinExistence type="predicted"/>
<dbReference type="Proteomes" id="UP001529510">
    <property type="component" value="Unassembled WGS sequence"/>
</dbReference>
<comment type="caution">
    <text evidence="2">The sequence shown here is derived from an EMBL/GenBank/DDBJ whole genome shotgun (WGS) entry which is preliminary data.</text>
</comment>
<dbReference type="InterPro" id="IPR035963">
    <property type="entry name" value="FERM_2"/>
</dbReference>
<dbReference type="PROSITE" id="PS50057">
    <property type="entry name" value="FERM_3"/>
    <property type="match status" value="1"/>
</dbReference>
<dbReference type="Pfam" id="PF00373">
    <property type="entry name" value="FERM_M"/>
    <property type="match status" value="1"/>
</dbReference>
<evidence type="ECO:0000313" key="3">
    <source>
        <dbReference type="Proteomes" id="UP001529510"/>
    </source>
</evidence>
<feature type="non-terminal residue" evidence="2">
    <location>
        <position position="58"/>
    </location>
</feature>
<gene>
    <name evidence="2" type="ORF">M9458_042173</name>
</gene>
<dbReference type="InterPro" id="IPR014352">
    <property type="entry name" value="FERM/acyl-CoA-bd_prot_sf"/>
</dbReference>
<dbReference type="Gene3D" id="1.20.80.10">
    <property type="match status" value="1"/>
</dbReference>
<evidence type="ECO:0000259" key="1">
    <source>
        <dbReference type="PROSITE" id="PS50057"/>
    </source>
</evidence>
<dbReference type="InterPro" id="IPR000299">
    <property type="entry name" value="FERM_domain"/>
</dbReference>
<dbReference type="EMBL" id="JAMKFB020000021">
    <property type="protein sequence ID" value="KAL0162777.1"/>
    <property type="molecule type" value="Genomic_DNA"/>
</dbReference>
<feature type="domain" description="FERM" evidence="1">
    <location>
        <begin position="1"/>
        <end position="58"/>
    </location>
</feature>
<reference evidence="2 3" key="1">
    <citation type="submission" date="2024-05" db="EMBL/GenBank/DDBJ databases">
        <title>Genome sequencing and assembly of Indian major carp, Cirrhinus mrigala (Hamilton, 1822).</title>
        <authorList>
            <person name="Mohindra V."/>
            <person name="Chowdhury L.M."/>
            <person name="Lal K."/>
            <person name="Jena J.K."/>
        </authorList>
    </citation>
    <scope>NUCLEOTIDE SEQUENCE [LARGE SCALE GENOMIC DNA]</scope>
    <source>
        <strain evidence="2">CM1030</strain>
        <tissue evidence="2">Blood</tissue>
    </source>
</reference>
<dbReference type="AlphaFoldDB" id="A0ABD0NN61"/>
<organism evidence="2 3">
    <name type="scientific">Cirrhinus mrigala</name>
    <name type="common">Mrigala</name>
    <dbReference type="NCBI Taxonomy" id="683832"/>
    <lineage>
        <taxon>Eukaryota</taxon>
        <taxon>Metazoa</taxon>
        <taxon>Chordata</taxon>
        <taxon>Craniata</taxon>
        <taxon>Vertebrata</taxon>
        <taxon>Euteleostomi</taxon>
        <taxon>Actinopterygii</taxon>
        <taxon>Neopterygii</taxon>
        <taxon>Teleostei</taxon>
        <taxon>Ostariophysi</taxon>
        <taxon>Cypriniformes</taxon>
        <taxon>Cyprinidae</taxon>
        <taxon>Labeoninae</taxon>
        <taxon>Labeonini</taxon>
        <taxon>Cirrhinus</taxon>
    </lineage>
</organism>
<name>A0ABD0NN61_CIRMR</name>
<dbReference type="CDD" id="cd14473">
    <property type="entry name" value="FERM_B-lobe"/>
    <property type="match status" value="1"/>
</dbReference>
<sequence length="58" mass="7059">YLRGYHKCSLEEAFQLAALIYRVKFEEDKSQFHNFSKMLKELVPQDMIHQLSPDDWKR</sequence>
<dbReference type="SUPFAM" id="SSF47031">
    <property type="entry name" value="Second domain of FERM"/>
    <property type="match status" value="1"/>
</dbReference>
<keyword evidence="3" id="KW-1185">Reference proteome</keyword>
<accession>A0ABD0NN61</accession>
<feature type="non-terminal residue" evidence="2">
    <location>
        <position position="1"/>
    </location>
</feature>